<gene>
    <name evidence="2" type="ORF">PIB30_027393</name>
</gene>
<sequence>MFSTQNTTHTHTGQKKGRERGDGAGQGKAVAERERSDARRRRFRRRCNSELLPFLRRDFTVAVDDGAVADGKASVAVDGLRRRRRNGELVKEIATVVVEYGDAVAVAVESPSHNRRCVLRRRASGRRKSVVVIGNRHW</sequence>
<dbReference type="EMBL" id="JASCZI010120934">
    <property type="protein sequence ID" value="MED6157864.1"/>
    <property type="molecule type" value="Genomic_DNA"/>
</dbReference>
<evidence type="ECO:0000313" key="2">
    <source>
        <dbReference type="EMBL" id="MED6157864.1"/>
    </source>
</evidence>
<feature type="region of interest" description="Disordered" evidence="1">
    <location>
        <begin position="1"/>
        <end position="41"/>
    </location>
</feature>
<evidence type="ECO:0000256" key="1">
    <source>
        <dbReference type="SAM" id="MobiDB-lite"/>
    </source>
</evidence>
<accession>A0ABU6UA52</accession>
<feature type="compositionally biased region" description="Polar residues" evidence="1">
    <location>
        <begin position="1"/>
        <end position="11"/>
    </location>
</feature>
<name>A0ABU6UA52_9FABA</name>
<evidence type="ECO:0000313" key="3">
    <source>
        <dbReference type="Proteomes" id="UP001341840"/>
    </source>
</evidence>
<proteinExistence type="predicted"/>
<organism evidence="2 3">
    <name type="scientific">Stylosanthes scabra</name>
    <dbReference type="NCBI Taxonomy" id="79078"/>
    <lineage>
        <taxon>Eukaryota</taxon>
        <taxon>Viridiplantae</taxon>
        <taxon>Streptophyta</taxon>
        <taxon>Embryophyta</taxon>
        <taxon>Tracheophyta</taxon>
        <taxon>Spermatophyta</taxon>
        <taxon>Magnoliopsida</taxon>
        <taxon>eudicotyledons</taxon>
        <taxon>Gunneridae</taxon>
        <taxon>Pentapetalae</taxon>
        <taxon>rosids</taxon>
        <taxon>fabids</taxon>
        <taxon>Fabales</taxon>
        <taxon>Fabaceae</taxon>
        <taxon>Papilionoideae</taxon>
        <taxon>50 kb inversion clade</taxon>
        <taxon>dalbergioids sensu lato</taxon>
        <taxon>Dalbergieae</taxon>
        <taxon>Pterocarpus clade</taxon>
        <taxon>Stylosanthes</taxon>
    </lineage>
</organism>
<dbReference type="Proteomes" id="UP001341840">
    <property type="component" value="Unassembled WGS sequence"/>
</dbReference>
<protein>
    <submittedName>
        <fullName evidence="2">Uncharacterized protein</fullName>
    </submittedName>
</protein>
<comment type="caution">
    <text evidence="2">The sequence shown here is derived from an EMBL/GenBank/DDBJ whole genome shotgun (WGS) entry which is preliminary data.</text>
</comment>
<reference evidence="2 3" key="1">
    <citation type="journal article" date="2023" name="Plants (Basel)">
        <title>Bridging the Gap: Combining Genomics and Transcriptomics Approaches to Understand Stylosanthes scabra, an Orphan Legume from the Brazilian Caatinga.</title>
        <authorList>
            <person name="Ferreira-Neto J.R.C."/>
            <person name="da Silva M.D."/>
            <person name="Binneck E."/>
            <person name="de Melo N.F."/>
            <person name="da Silva R.H."/>
            <person name="de Melo A.L.T.M."/>
            <person name="Pandolfi V."/>
            <person name="Bustamante F.O."/>
            <person name="Brasileiro-Vidal A.C."/>
            <person name="Benko-Iseppon A.M."/>
        </authorList>
    </citation>
    <scope>NUCLEOTIDE SEQUENCE [LARGE SCALE GENOMIC DNA]</scope>
    <source>
        <tissue evidence="2">Leaves</tissue>
    </source>
</reference>
<keyword evidence="3" id="KW-1185">Reference proteome</keyword>